<dbReference type="Proteomes" id="UP000797356">
    <property type="component" value="Chromosome 2"/>
</dbReference>
<accession>A0A8K0HZP0</accession>
<evidence type="ECO:0000313" key="3">
    <source>
        <dbReference type="Proteomes" id="UP000797356"/>
    </source>
</evidence>
<feature type="compositionally biased region" description="Basic and acidic residues" evidence="1">
    <location>
        <begin position="35"/>
        <end position="52"/>
    </location>
</feature>
<protein>
    <submittedName>
        <fullName evidence="2">Uncharacterized protein</fullName>
    </submittedName>
</protein>
<dbReference type="EMBL" id="CM017873">
    <property type="protein sequence ID" value="KAG1331165.1"/>
    <property type="molecule type" value="Genomic_DNA"/>
</dbReference>
<organism evidence="2 3">
    <name type="scientific">Cocos nucifera</name>
    <name type="common">Coconut palm</name>
    <dbReference type="NCBI Taxonomy" id="13894"/>
    <lineage>
        <taxon>Eukaryota</taxon>
        <taxon>Viridiplantae</taxon>
        <taxon>Streptophyta</taxon>
        <taxon>Embryophyta</taxon>
        <taxon>Tracheophyta</taxon>
        <taxon>Spermatophyta</taxon>
        <taxon>Magnoliopsida</taxon>
        <taxon>Liliopsida</taxon>
        <taxon>Arecaceae</taxon>
        <taxon>Arecoideae</taxon>
        <taxon>Cocoseae</taxon>
        <taxon>Attaleinae</taxon>
        <taxon>Cocos</taxon>
    </lineage>
</organism>
<keyword evidence="3" id="KW-1185">Reference proteome</keyword>
<proteinExistence type="predicted"/>
<name>A0A8K0HZP0_COCNU</name>
<gene>
    <name evidence="2" type="ORF">COCNU_02G011330</name>
</gene>
<dbReference type="AlphaFoldDB" id="A0A8K0HZP0"/>
<feature type="region of interest" description="Disordered" evidence="1">
    <location>
        <begin position="1"/>
        <end position="88"/>
    </location>
</feature>
<reference evidence="2" key="2">
    <citation type="submission" date="2019-07" db="EMBL/GenBank/DDBJ databases">
        <authorList>
            <person name="Yang Y."/>
            <person name="Bocs S."/>
            <person name="Baudouin L."/>
        </authorList>
    </citation>
    <scope>NUCLEOTIDE SEQUENCE</scope>
    <source>
        <tissue evidence="2">Spear leaf of Hainan Tall coconut</tissue>
    </source>
</reference>
<feature type="compositionally biased region" description="Basic and acidic residues" evidence="1">
    <location>
        <begin position="13"/>
        <end position="25"/>
    </location>
</feature>
<sequence>MEEKKIMEKKKREKEERKREEEKKVEAKKKKKEKNKGEDKPKMLTYSLERRIKKEHRVRKASHLIEDRNYETRMSTKKTKTEPKSKEVSFLGLSKSKEGFIEHSRECQDKGSLSEKDDGIIEMFLSERINSEIVFNNAEGGSITRSNLHDLLFAWMIIDDQYIMS</sequence>
<evidence type="ECO:0000256" key="1">
    <source>
        <dbReference type="SAM" id="MobiDB-lite"/>
    </source>
</evidence>
<comment type="caution">
    <text evidence="2">The sequence shown here is derived from an EMBL/GenBank/DDBJ whole genome shotgun (WGS) entry which is preliminary data.</text>
</comment>
<reference evidence="2" key="1">
    <citation type="journal article" date="2017" name="Gigascience">
        <title>The genome draft of coconut (Cocos nucifera).</title>
        <authorList>
            <person name="Xiao Y."/>
            <person name="Xu P."/>
            <person name="Fan H."/>
            <person name="Baudouin L."/>
            <person name="Xia W."/>
            <person name="Bocs S."/>
            <person name="Xu J."/>
            <person name="Li Q."/>
            <person name="Guo A."/>
            <person name="Zhou L."/>
            <person name="Li J."/>
            <person name="Wu Y."/>
            <person name="Ma Z."/>
            <person name="Armero A."/>
            <person name="Issali A.E."/>
            <person name="Liu N."/>
            <person name="Peng M."/>
            <person name="Yang Y."/>
        </authorList>
    </citation>
    <scope>NUCLEOTIDE SEQUENCE</scope>
    <source>
        <tissue evidence="2">Spear leaf of Hainan Tall coconut</tissue>
    </source>
</reference>
<feature type="compositionally biased region" description="Basic residues" evidence="1">
    <location>
        <begin position="53"/>
        <end position="62"/>
    </location>
</feature>
<evidence type="ECO:0000313" key="2">
    <source>
        <dbReference type="EMBL" id="KAG1331165.1"/>
    </source>
</evidence>